<evidence type="ECO:0000313" key="15">
    <source>
        <dbReference type="EMBL" id="KAI3423408.1"/>
    </source>
</evidence>
<name>A0A9D4TEH5_CHLVU</name>
<dbReference type="Pfam" id="PF00271">
    <property type="entry name" value="Helicase_C"/>
    <property type="match status" value="1"/>
</dbReference>
<keyword evidence="5" id="KW-0347">Helicase</keyword>
<feature type="region of interest" description="Disordered" evidence="11">
    <location>
        <begin position="245"/>
        <end position="383"/>
    </location>
</feature>
<evidence type="ECO:0000259" key="14">
    <source>
        <dbReference type="PROSITE" id="PS51204"/>
    </source>
</evidence>
<feature type="compositionally biased region" description="Acidic residues" evidence="11">
    <location>
        <begin position="557"/>
        <end position="566"/>
    </location>
</feature>
<dbReference type="InterPro" id="IPR014012">
    <property type="entry name" value="HSA_dom"/>
</dbReference>
<dbReference type="PANTHER" id="PTHR45685:SF1">
    <property type="entry name" value="HELICASE SRCAP"/>
    <property type="match status" value="1"/>
</dbReference>
<dbReference type="InterPro" id="IPR050520">
    <property type="entry name" value="INO80/SWR1_helicase"/>
</dbReference>
<feature type="compositionally biased region" description="Acidic residues" evidence="11">
    <location>
        <begin position="444"/>
        <end position="462"/>
    </location>
</feature>
<dbReference type="Proteomes" id="UP001055712">
    <property type="component" value="Unassembled WGS sequence"/>
</dbReference>
<evidence type="ECO:0000256" key="4">
    <source>
        <dbReference type="ARBA" id="ARBA00022801"/>
    </source>
</evidence>
<feature type="compositionally biased region" description="Gly residues" evidence="11">
    <location>
        <begin position="289"/>
        <end position="298"/>
    </location>
</feature>
<feature type="domain" description="HSA" evidence="14">
    <location>
        <begin position="107"/>
        <end position="180"/>
    </location>
</feature>
<dbReference type="SMART" id="SM00490">
    <property type="entry name" value="HELICc"/>
    <property type="match status" value="1"/>
</dbReference>
<evidence type="ECO:0000256" key="9">
    <source>
        <dbReference type="ARBA" id="ARBA00023242"/>
    </source>
</evidence>
<keyword evidence="9" id="KW-0539">Nucleus</keyword>
<feature type="compositionally biased region" description="Basic and acidic residues" evidence="11">
    <location>
        <begin position="1468"/>
        <end position="1481"/>
    </location>
</feature>
<sequence length="2097" mass="219464">MPPRNGLPEDLVVPSTVAAAAAGFSQSFGQGQPLMHASGASGATAEPSLQQPLEQQLQDPEQAAAQAAAAAAEAAAAAAEAQRQRREEDGVLVEAGRIKATRGALKVAPCPEPKRGKTHWDCLLEEMTWLAKEFAKERQWKLKHAKKYALAVQRSEKDLESRVLVRAREEEKALIRRAAWVAKEVMGFWSKAQRVVGYKVRSEAAAKKKEVMDKQLDFLLGQTQKYSTMLAGRLKGEEAAAAAGRLPPSLAPDPSGLPPTCLSGSLSGSPLPAAGAPKPEPDAAAAAVGGAGSGGDPGGQAAVQPSRRQRRPTRGVSPALPASAAASGTAAAGDDSADYRSDEDDDADNEATIEEEEALAQAEGRDVQHEEADEVAGLDEEADLPLEQLLARYGNYHLAAHAESGGEEPGSPAAGSQAGGADQPVKMEGLEHEPAAEGEQAPAADEEQQDGEEGEEGEEEDGTAVLLERDGLDLAADGEGTAVLLEQEEPLQPAASGVAAAADGAAGPSQQAAAAEGEEEEEEEYRGDEDDDADNEATIEEEEALAQAEGRDVQHEEADEVAGLDEEADLPLEQLLARYGNYHLAAHAGSDAAAAEAAAGGAVKVEEPPSAPTGPLATQTAAADAAADAAAGAAASGAGGAGLQAGEEAEAEGDPLIKGENEEERMGNAIAAMAELQPMGTTLATAQIQTKSPFLIKGTLREYQQIGLDWLVTLYHKRLNGILADEMGLGKTIQTIALLAHLACEKGDWGPHLVVVPTSVMLNWEMEFKKWSPAFKLLTYYGSVKERAAKRQGWSKPNAFHVCITSYTLVLQDARMFKRKKWKYLILDEAHMIKNWKSQRWQTLLNFNSKRRLLITGTPLQNDLMELWSLMHFLMPQVFGSHAQFKDWFSNPLTGMVEGSAEMNRAIVERLHAVLRPFLLRRLKKDVEKQLPQKHEHIIYCRLSSRQRKLYEEYMASGNTRATLASGNFLGIMNCLMQLRKVCNHPDLFEGRPIVSAYDMQPLELRLPNAVPWLLERVPPFEAVGLQRFLVQPAGMAAWEAQAVQQLALAADVFGAPHSRPDEDVELLLGPAGGGGGGGGGGTSLMHALGFRPSQAALQAVVAAVASLSMARRQWRTERTALLGRISTARAAQQVAAGAELAQLLHVRLPASHAHVPEPGSGGGGVAASRLDWEVPAVLRDLVKLPDRRADECATMLRTFCCAIPRARAPPPQLWCSHPDSSLVNAAAARAQALTQAYCARSELLHTPRIRTQLFFPDRRLIQFDCGKLQELAGLLCRLKAGGHKCLIFTQMSKMLDVLENFLNLHAYTYVRLDGATKPEMRQILMQRFNSDPKIFCFILSTRSGGVGMNLIGADTVIFYDSDWNPAMDAQAQDRCHRIGQTREVHIYRLVSQHTIEENILKKSDQKRQLDFLAIQSGGFTTDILTSLDPQALMGGFGGGGGGMSADDVKAAMRAAEDEGDAAAAVAVEREAAEEMEEFVKEPGPQASEPADGGDDTTTRDSAGGGGGGGGGGSGSLAATSKERPGGGSGLAATGSEAAAAAAAAAGDKDGEDEEMMREVAALAGGAGGGDALAQLQAALAPVERYAVRFIELEQPQLDKEQLAAKVEQEYRVEEFDIERMEEAEEEREAEIDEDEEANIVLDWHEADAVEAYREQVLAAQAAEKAREAADIAWFKKYYLDLGLDDAAADAAANGDPAAQALAIPLITAREEAAAAAARAATAAIMAQAQQQGTGEAVGRGFPTTRGSGGGRGRGRGRGRGGGAAAAATGWETAGAGEGPPSKRQRALPPLRPFGQPWEALEDLVLCSVIAQLMAAGQPLGYAAYLAAADVLAAGAAATSAAGVEAAATLGLKRTAQACKDRYMQLCAAAAAAAAEPAASAGGKENVEALLAAVRQQLQQRLSPAGAGVSAGGAGKALGAVRAALQHAAGGGGGGSGSSSQQLPARLLKALQALEAAPQAGSHAPSAAAAPVVDAQQLAAAVGRHCSGSAAQTITLSLSQVLAAARSGGAAAAKQAVLSAFAAIGGGPGNSVRGRGGTQQPQQQQQQWPAQAMQQQPGAASGPARAAASSGTAAPPVAALAAFGLAPAAGGNARPFL</sequence>
<feature type="compositionally biased region" description="Acidic residues" evidence="11">
    <location>
        <begin position="371"/>
        <end position="383"/>
    </location>
</feature>
<keyword evidence="7" id="KW-0156">Chromatin regulator</keyword>
<dbReference type="Gene3D" id="1.20.120.850">
    <property type="entry name" value="SWI2/SNF2 ATPases, N-terminal domain"/>
    <property type="match status" value="1"/>
</dbReference>
<dbReference type="PANTHER" id="PTHR45685">
    <property type="entry name" value="HELICASE SRCAP-RELATED"/>
    <property type="match status" value="1"/>
</dbReference>
<dbReference type="GO" id="GO:0000812">
    <property type="term" value="C:Swr1 complex"/>
    <property type="evidence" value="ECO:0007669"/>
    <property type="project" value="TreeGrafter"/>
</dbReference>
<comment type="subcellular location">
    <subcellularLocation>
        <location evidence="1">Nucleus</location>
    </subcellularLocation>
</comment>
<feature type="compositionally biased region" description="Low complexity" evidence="11">
    <location>
        <begin position="1765"/>
        <end position="1775"/>
    </location>
</feature>
<keyword evidence="8" id="KW-0238">DNA-binding</keyword>
<keyword evidence="16" id="KW-1185">Reference proteome</keyword>
<dbReference type="GO" id="GO:0003677">
    <property type="term" value="F:DNA binding"/>
    <property type="evidence" value="ECO:0007669"/>
    <property type="project" value="UniProtKB-KW"/>
</dbReference>
<keyword evidence="6" id="KW-0067">ATP-binding</keyword>
<feature type="region of interest" description="Disordered" evidence="11">
    <location>
        <begin position="2029"/>
        <end position="2071"/>
    </location>
</feature>
<comment type="similarity">
    <text evidence="2">Belongs to the SNF2/RAD54 helicase family. SWR1 subfamily.</text>
</comment>
<feature type="region of interest" description="Disordered" evidence="11">
    <location>
        <begin position="1732"/>
        <end position="1790"/>
    </location>
</feature>
<evidence type="ECO:0000259" key="13">
    <source>
        <dbReference type="PROSITE" id="PS51194"/>
    </source>
</evidence>
<dbReference type="GO" id="GO:0004386">
    <property type="term" value="F:helicase activity"/>
    <property type="evidence" value="ECO:0007669"/>
    <property type="project" value="UniProtKB-KW"/>
</dbReference>
<dbReference type="Pfam" id="PF07529">
    <property type="entry name" value="HSA"/>
    <property type="match status" value="1"/>
</dbReference>
<dbReference type="PROSITE" id="PS51194">
    <property type="entry name" value="HELICASE_CTER"/>
    <property type="match status" value="1"/>
</dbReference>
<dbReference type="InterPro" id="IPR038718">
    <property type="entry name" value="SNF2-like_sf"/>
</dbReference>
<gene>
    <name evidence="15" type="ORF">D9Q98_010625</name>
</gene>
<feature type="compositionally biased region" description="Low complexity" evidence="11">
    <location>
        <begin position="494"/>
        <end position="515"/>
    </location>
</feature>
<dbReference type="CDD" id="cd18793">
    <property type="entry name" value="SF2_C_SNF"/>
    <property type="match status" value="1"/>
</dbReference>
<feature type="compositionally biased region" description="Low complexity" evidence="11">
    <location>
        <begin position="2038"/>
        <end position="2071"/>
    </location>
</feature>
<feature type="compositionally biased region" description="Low complexity" evidence="11">
    <location>
        <begin position="322"/>
        <end position="334"/>
    </location>
</feature>
<dbReference type="SMART" id="SM00487">
    <property type="entry name" value="DEXDc"/>
    <property type="match status" value="1"/>
</dbReference>
<dbReference type="GO" id="GO:0042393">
    <property type="term" value="F:histone binding"/>
    <property type="evidence" value="ECO:0007669"/>
    <property type="project" value="TreeGrafter"/>
</dbReference>
<feature type="region of interest" description="Disordered" evidence="11">
    <location>
        <begin position="600"/>
        <end position="622"/>
    </location>
</feature>
<evidence type="ECO:0000256" key="5">
    <source>
        <dbReference type="ARBA" id="ARBA00022806"/>
    </source>
</evidence>
<dbReference type="InterPro" id="IPR049730">
    <property type="entry name" value="SNF2/RAD54-like_C"/>
</dbReference>
<keyword evidence="4" id="KW-0378">Hydrolase</keyword>
<dbReference type="OrthoDB" id="372624at2759"/>
<dbReference type="CDD" id="cd18003">
    <property type="entry name" value="DEXQc_SRCAP"/>
    <property type="match status" value="1"/>
</dbReference>
<dbReference type="Gene3D" id="3.40.50.300">
    <property type="entry name" value="P-loop containing nucleotide triphosphate hydrolases"/>
    <property type="match status" value="1"/>
</dbReference>
<dbReference type="FunFam" id="1.20.120.850:FF:000012">
    <property type="entry name" value="protein PHOTOPERIOD-INDEPENDENT EARLY FLOWERING 1 isoform X3"/>
    <property type="match status" value="1"/>
</dbReference>
<feature type="region of interest" description="Disordered" evidence="11">
    <location>
        <begin position="28"/>
        <end position="69"/>
    </location>
</feature>
<keyword evidence="3" id="KW-0547">Nucleotide-binding</keyword>
<evidence type="ECO:0000256" key="8">
    <source>
        <dbReference type="ARBA" id="ARBA00023125"/>
    </source>
</evidence>
<evidence type="ECO:0000256" key="11">
    <source>
        <dbReference type="SAM" id="MobiDB-lite"/>
    </source>
</evidence>
<dbReference type="PROSITE" id="PS51192">
    <property type="entry name" value="HELICASE_ATP_BIND_1"/>
    <property type="match status" value="1"/>
</dbReference>
<proteinExistence type="inferred from homology"/>
<dbReference type="SMART" id="SM00573">
    <property type="entry name" value="HSA"/>
    <property type="match status" value="1"/>
</dbReference>
<dbReference type="InterPro" id="IPR014001">
    <property type="entry name" value="Helicase_ATP-bd"/>
</dbReference>
<feature type="compositionally biased region" description="Acidic residues" evidence="11">
    <location>
        <begin position="341"/>
        <end position="358"/>
    </location>
</feature>
<accession>A0A9D4TEH5</accession>
<dbReference type="InterPro" id="IPR027417">
    <property type="entry name" value="P-loop_NTPase"/>
</dbReference>
<evidence type="ECO:0000256" key="6">
    <source>
        <dbReference type="ARBA" id="ARBA00022840"/>
    </source>
</evidence>
<feature type="domain" description="Helicase ATP-binding" evidence="12">
    <location>
        <begin position="712"/>
        <end position="877"/>
    </location>
</feature>
<dbReference type="Gene3D" id="3.40.50.10810">
    <property type="entry name" value="Tandem AAA-ATPase domain"/>
    <property type="match status" value="1"/>
</dbReference>
<evidence type="ECO:0000256" key="10">
    <source>
        <dbReference type="SAM" id="Coils"/>
    </source>
</evidence>
<reference evidence="15" key="1">
    <citation type="journal article" date="2019" name="Plant J.">
        <title>Chlorella vulgaris genome assembly and annotation reveals the molecular basis for metabolic acclimation to high light conditions.</title>
        <authorList>
            <person name="Cecchin M."/>
            <person name="Marcolungo L."/>
            <person name="Rossato M."/>
            <person name="Girolomoni L."/>
            <person name="Cosentino E."/>
            <person name="Cuine S."/>
            <person name="Li-Beisson Y."/>
            <person name="Delledonne M."/>
            <person name="Ballottari M."/>
        </authorList>
    </citation>
    <scope>NUCLEOTIDE SEQUENCE</scope>
    <source>
        <strain evidence="15">211/11P</strain>
    </source>
</reference>
<evidence type="ECO:0000256" key="7">
    <source>
        <dbReference type="ARBA" id="ARBA00022853"/>
    </source>
</evidence>
<feature type="coiled-coil region" evidence="10">
    <location>
        <begin position="1604"/>
        <end position="1641"/>
    </location>
</feature>
<dbReference type="InterPro" id="IPR001650">
    <property type="entry name" value="Helicase_C-like"/>
</dbReference>
<evidence type="ECO:0000259" key="12">
    <source>
        <dbReference type="PROSITE" id="PS51192"/>
    </source>
</evidence>
<dbReference type="InterPro" id="IPR000330">
    <property type="entry name" value="SNF2_N"/>
</dbReference>
<feature type="compositionally biased region" description="Low complexity" evidence="11">
    <location>
        <begin position="409"/>
        <end position="421"/>
    </location>
</feature>
<keyword evidence="10" id="KW-0175">Coiled coil</keyword>
<evidence type="ECO:0000256" key="3">
    <source>
        <dbReference type="ARBA" id="ARBA00022741"/>
    </source>
</evidence>
<dbReference type="Pfam" id="PF00176">
    <property type="entry name" value="SNF2-rel_dom"/>
    <property type="match status" value="1"/>
</dbReference>
<evidence type="ECO:0000256" key="2">
    <source>
        <dbReference type="ARBA" id="ARBA00009220"/>
    </source>
</evidence>
<feature type="region of interest" description="Disordered" evidence="11">
    <location>
        <begin position="636"/>
        <end position="658"/>
    </location>
</feature>
<organism evidence="15 16">
    <name type="scientific">Chlorella vulgaris</name>
    <name type="common">Green alga</name>
    <dbReference type="NCBI Taxonomy" id="3077"/>
    <lineage>
        <taxon>Eukaryota</taxon>
        <taxon>Viridiplantae</taxon>
        <taxon>Chlorophyta</taxon>
        <taxon>core chlorophytes</taxon>
        <taxon>Trebouxiophyceae</taxon>
        <taxon>Chlorellales</taxon>
        <taxon>Chlorellaceae</taxon>
        <taxon>Chlorella clade</taxon>
        <taxon>Chlorella</taxon>
    </lineage>
</organism>
<feature type="region of interest" description="Disordered" evidence="11">
    <location>
        <begin position="1462"/>
        <end position="1534"/>
    </location>
</feature>
<dbReference type="GO" id="GO:0005524">
    <property type="term" value="F:ATP binding"/>
    <property type="evidence" value="ECO:0007669"/>
    <property type="project" value="UniProtKB-KW"/>
</dbReference>
<dbReference type="GO" id="GO:0016887">
    <property type="term" value="F:ATP hydrolysis activity"/>
    <property type="evidence" value="ECO:0007669"/>
    <property type="project" value="TreeGrafter"/>
</dbReference>
<dbReference type="FunFam" id="3.40.50.10810:FF:000005">
    <property type="entry name" value="Photoperiod-independent early flowering 1"/>
    <property type="match status" value="1"/>
</dbReference>
<evidence type="ECO:0000313" key="16">
    <source>
        <dbReference type="Proteomes" id="UP001055712"/>
    </source>
</evidence>
<evidence type="ECO:0000256" key="1">
    <source>
        <dbReference type="ARBA" id="ARBA00004123"/>
    </source>
</evidence>
<feature type="domain" description="Helicase C-terminal" evidence="13">
    <location>
        <begin position="1271"/>
        <end position="1419"/>
    </location>
</feature>
<feature type="compositionally biased region" description="Acidic residues" evidence="11">
    <location>
        <begin position="516"/>
        <end position="544"/>
    </location>
</feature>
<protein>
    <submittedName>
        <fullName evidence="15">Uncharacterized protein</fullName>
    </submittedName>
</protein>
<comment type="caution">
    <text evidence="15">The sequence shown here is derived from an EMBL/GenBank/DDBJ whole genome shotgun (WGS) entry which is preliminary data.</text>
</comment>
<feature type="compositionally biased region" description="Low complexity" evidence="11">
    <location>
        <begin position="258"/>
        <end position="288"/>
    </location>
</feature>
<reference evidence="15" key="2">
    <citation type="submission" date="2020-11" db="EMBL/GenBank/DDBJ databases">
        <authorList>
            <person name="Cecchin M."/>
            <person name="Marcolungo L."/>
            <person name="Rossato M."/>
            <person name="Girolomoni L."/>
            <person name="Cosentino E."/>
            <person name="Cuine S."/>
            <person name="Li-Beisson Y."/>
            <person name="Delledonne M."/>
            <person name="Ballottari M."/>
        </authorList>
    </citation>
    <scope>NUCLEOTIDE SEQUENCE</scope>
    <source>
        <strain evidence="15">211/11P</strain>
        <tissue evidence="15">Whole cell</tissue>
    </source>
</reference>
<feature type="compositionally biased region" description="Gly residues" evidence="11">
    <location>
        <begin position="1503"/>
        <end position="1515"/>
    </location>
</feature>
<feature type="region of interest" description="Disordered" evidence="11">
    <location>
        <begin position="401"/>
        <end position="566"/>
    </location>
</feature>
<dbReference type="SUPFAM" id="SSF52540">
    <property type="entry name" value="P-loop containing nucleoside triphosphate hydrolases"/>
    <property type="match status" value="2"/>
</dbReference>
<dbReference type="GO" id="GO:0006338">
    <property type="term" value="P:chromatin remodeling"/>
    <property type="evidence" value="ECO:0007669"/>
    <property type="project" value="TreeGrafter"/>
</dbReference>
<dbReference type="EMBL" id="SIDB01000021">
    <property type="protein sequence ID" value="KAI3423408.1"/>
    <property type="molecule type" value="Genomic_DNA"/>
</dbReference>
<dbReference type="PROSITE" id="PS51204">
    <property type="entry name" value="HSA"/>
    <property type="match status" value="1"/>
</dbReference>
<feature type="compositionally biased region" description="Low complexity" evidence="11">
    <location>
        <begin position="45"/>
        <end position="69"/>
    </location>
</feature>